<comment type="caution">
    <text evidence="2">The sequence shown here is derived from an EMBL/GenBank/DDBJ whole genome shotgun (WGS) entry which is preliminary data.</text>
</comment>
<proteinExistence type="predicted"/>
<dbReference type="EMBL" id="BGZK01000146">
    <property type="protein sequence ID" value="GBP22978.1"/>
    <property type="molecule type" value="Genomic_DNA"/>
</dbReference>
<reference evidence="2 3" key="1">
    <citation type="journal article" date="2019" name="Commun. Biol.">
        <title>The bagworm genome reveals a unique fibroin gene that provides high tensile strength.</title>
        <authorList>
            <person name="Kono N."/>
            <person name="Nakamura H."/>
            <person name="Ohtoshi R."/>
            <person name="Tomita M."/>
            <person name="Numata K."/>
            <person name="Arakawa K."/>
        </authorList>
    </citation>
    <scope>NUCLEOTIDE SEQUENCE [LARGE SCALE GENOMIC DNA]</scope>
</reference>
<sequence length="167" mass="18342">MAEVVGRKGANYLERAVRGPAGPGGPALRVHAAPRANFGPPTPGPEQKLHSSLILYINELIPLRQAALLSDGWYPLLLPHWAVSRDARVTRQHVRTFLCRAYERCKVGAESDPSERRPKTELMPRVRGCMKHDTTPPRPPAEQTVAEESAASPVGVCVRRPFIAADQ</sequence>
<dbReference type="AlphaFoldDB" id="A0A4C1U9J9"/>
<evidence type="ECO:0000313" key="3">
    <source>
        <dbReference type="Proteomes" id="UP000299102"/>
    </source>
</evidence>
<organism evidence="2 3">
    <name type="scientific">Eumeta variegata</name>
    <name type="common">Bagworm moth</name>
    <name type="synonym">Eumeta japonica</name>
    <dbReference type="NCBI Taxonomy" id="151549"/>
    <lineage>
        <taxon>Eukaryota</taxon>
        <taxon>Metazoa</taxon>
        <taxon>Ecdysozoa</taxon>
        <taxon>Arthropoda</taxon>
        <taxon>Hexapoda</taxon>
        <taxon>Insecta</taxon>
        <taxon>Pterygota</taxon>
        <taxon>Neoptera</taxon>
        <taxon>Endopterygota</taxon>
        <taxon>Lepidoptera</taxon>
        <taxon>Glossata</taxon>
        <taxon>Ditrysia</taxon>
        <taxon>Tineoidea</taxon>
        <taxon>Psychidae</taxon>
        <taxon>Oiketicinae</taxon>
        <taxon>Eumeta</taxon>
    </lineage>
</organism>
<protein>
    <submittedName>
        <fullName evidence="2">Uncharacterized protein</fullName>
    </submittedName>
</protein>
<name>A0A4C1U9J9_EUMVA</name>
<feature type="compositionally biased region" description="Basic and acidic residues" evidence="1">
    <location>
        <begin position="109"/>
        <end position="135"/>
    </location>
</feature>
<feature type="region of interest" description="Disordered" evidence="1">
    <location>
        <begin position="23"/>
        <end position="45"/>
    </location>
</feature>
<feature type="region of interest" description="Disordered" evidence="1">
    <location>
        <begin position="109"/>
        <end position="150"/>
    </location>
</feature>
<keyword evidence="3" id="KW-1185">Reference proteome</keyword>
<dbReference type="Proteomes" id="UP000299102">
    <property type="component" value="Unassembled WGS sequence"/>
</dbReference>
<evidence type="ECO:0000313" key="2">
    <source>
        <dbReference type="EMBL" id="GBP22978.1"/>
    </source>
</evidence>
<gene>
    <name evidence="2" type="ORF">EVAR_15652_1</name>
</gene>
<evidence type="ECO:0000256" key="1">
    <source>
        <dbReference type="SAM" id="MobiDB-lite"/>
    </source>
</evidence>
<accession>A0A4C1U9J9</accession>